<comment type="subcellular location">
    <subcellularLocation>
        <location evidence="1">Cytoplasm</location>
        <location evidence="1">Cytoskeleton</location>
    </subcellularLocation>
</comment>
<keyword evidence="2 7" id="KW-0547">Nucleotide-binding</keyword>
<dbReference type="Proteomes" id="UP001627154">
    <property type="component" value="Unassembled WGS sequence"/>
</dbReference>
<dbReference type="PROSITE" id="PS50067">
    <property type="entry name" value="KINESIN_MOTOR_2"/>
    <property type="match status" value="1"/>
</dbReference>
<dbReference type="Pfam" id="PF00225">
    <property type="entry name" value="Kinesin"/>
    <property type="match status" value="1"/>
</dbReference>
<feature type="region of interest" description="Disordered" evidence="9">
    <location>
        <begin position="2257"/>
        <end position="2282"/>
    </location>
</feature>
<dbReference type="GO" id="GO:0003774">
    <property type="term" value="F:cytoskeletal motor activity"/>
    <property type="evidence" value="ECO:0007669"/>
    <property type="project" value="UniProtKB-UniRule"/>
</dbReference>
<feature type="compositionally biased region" description="Basic and acidic residues" evidence="9">
    <location>
        <begin position="565"/>
        <end position="581"/>
    </location>
</feature>
<evidence type="ECO:0000313" key="12">
    <source>
        <dbReference type="Proteomes" id="UP001627154"/>
    </source>
</evidence>
<sequence>MFSVFLDRVCGVCKLSSRQSSYHYYYRALAPKIILDNVIARCSSGTSSAITDLSSTSDNREIVILFASIRLLLHAARCCCLQFRRLVSRRRTWTCFFHAATTTTDDNGSTATVAMSDSIQVAIKVRPLIRREKDENLPIQWLVSDNTIAPTDPEKKSSSFQFDHIFDSQKNNDDVFQTVVKPIVGASVNGINGTVFAYGQTSSGKTHTMMGTASEPGIIPLAVEHMFDAIAETCHREFLLRVSYLEIYNEKVNDLLDTSATDLKLREDSNGYVQVLNSKEEIVSSPDNILALMKKGDKNRSIGQTDMNERSSRSHTIFRITVESRDESSDSDGAIQVSQLNLVDLAGSERARQTNATGERFKEGTHINMSLSTLGLVIKQLSESSEPGSKYVNFRDSKLTRLLQASLGGNAMTAIICAVTPAAYEETQCTLGFAYRAKSVKNKPQVNEVLSDAALLKRYKKQLAKLNEELEKLKNDNKVQVVLEMESKLQEKEHKLQETDRQNQMLEERIQLLKNSIISAGSSIKEENPSLIPRAKRRRTWAGDRAATSRFSLLPRSCNLPTIKETPHSPDSKSNDRERKKNLQKRKSIIQTINLNDESFETAFTDFELELIKVAKEREEEYDSAMDTTMDKYHHRISSRSEPCVKFQDDVEIHQLSSISEWSDASTIDPRSTPGKRQIIIESPGTPKSVLRERLDYLTEEYRALREFTTLEKQILSDDRTDGSSQSETIFLKNQVDGLIKRLEQKNNYQTELEEQLMLCLTCIKGLSTKIPDILELWKPNIFNEEGGEIDTFAELKKLERILEDLENKASHGEPKLTALEKKLTDDYNECAEELKQVQVQKELLITENLELKQDLIKESDKQKKNEGLMQNLRVDTDCLMAKLIEKNNELSKLKERVVELEKSNSEMVQTISLNKLEESFTLVDTSDIKNESTGKMVSETENSDESPLKREISELSQIIEEKNSSIEEYQRTEANMNLKIQELQNCLEKLQNSTQNETNKMENLSKIIEDQAVEINQYKKIEEDMKKEMEELQKTLLIYKEKDLEISNLQNIIKEKSEEISKYLQFEEETKKEIEYLKQCINNSSQAKQVSEEYQINSNLSSNYQIENIDISELQALIQTKSFEIEKYQTSEMELKLEIEQMKKALENLKNTEINTSSNSQTEYLSLNFDKLKNVQECELKIAELLQVINDKTNEIETFTETEKHLRNEIETFTDREKYLRNEIERLENCLTEFNEKLCDATKQNTVSSDKDDECIAHLQKMQEQALEIEQYKQTVTEMQEELQSLQVTLATMANTESIKEKESTITELSEILKEKESEIDYLKRLANDEKMKNENLQQLIKSDDESLTESVSKLVDAEEISRLSSILDEKLLSLSQYKKSEEELRNQMELLRKEKSDIHESEKMAMELTASEKLKIYEEEIEILKKQSDLNEELKSKVDLLTNDIETKLKTIEDLNSLNAKLQLDLDSKVNEMTEKNQLLVNDIEMKLQTIEDLNSLNAKLQLDLDSKVNEMTEIKHTLETKIKELEQKQNIVMTEKNELLEKINNLQSNDISKLKDLETELADLNIIVDCLRLENDNLKKRCSDFEKMSSKINSSLVTNEKPKTTETPLELITDSVIESSPKSIEQHVAADNEVQECSTNVNDLVEVDNNTKKPQVEMMTDPQNVPAKTNVIDTPQLSTKKLELESSSIFANQTYFDNMSMMTDDCTGYIGTEITETIDMTVFSKILPVNQGSEKVQKPSDDNQNVSKLEDVNTIDKDRKMEDSSPINDISKITDLNRTEDVQSPSLHTSLMSNESLTLEELERIRVALENDNIKLRSDLQRRIQELEEVQKVVTDFKTMLGNLEQTVNVLTDENMDLSKKLSKERESSSQVVSNFQLEIDTLTSRLSEISEEKTQLIDEINIVNEQLENLRGTSPIVTDEDTKKKMDEYQTKIREMESENIDLSTKVMDLIEEMDRIKESKVQAYDHECIYKNKLDEVNEKIQCTEKENIELSSDLTLQIEECDKLKETVDVLRQQLKAYTEKQKESSENVELLECLKQENERLTNEVIELRAKATQLNRENTNLSTHIALENSEELNESTINDRRKSASFVMDTSVSSESGFNTSSVKFRIKELENQVDSLTIRNKKLSELKLTNCSQCVHLKEINESRRLMKLEIETLNKKLLDVQKKYEKRCEESESLITNAHEGVNTSLKNLSMLEITLNESCYEGLNVTVMEEKVHQMSNVLEEMQENNARLSNQCQEKCLELEKLQAENISPNSPTSVEKKRSKSNSRKSSARIQTLLKDVERMSSEFQELKRHNDKVGVTLDKFRAEKNDVLREIETLKEANNELKNQYDKAQTTVQCYEDKIKLLEEELESLYKKAEITNATEVEIQSQKLEIEVQCESLLKEKKDLLSRIEEAEDNFKKELESCNSRIGDFEKENNNLKNEILKLEDIVQNLRGNNQSIIEDKLQEEVDEAKSRMIKEIKSMSNLSEDEVKSLSKQSVTDIFVNFVTTLLAKEQEMVKQIQQNSERKQRKLEEERKQSSDAEKRANAWAKTLETDLEKLQGDCSKLEQKNARLMQDIQKLEECLKEAHHENQQLLGNIENFEQEIISLQKELDQKVKSEIDRDSAISAAQEKERLCRNKDEEWEARLRMERDEHLREVEELQSELNSCKSNNDDLKNTIEGLDLEIEHLKSTISCKTSECSSSLQQIEIMEQEILRLEETIQQLKDESAEKNKNIEEITRLLKIKCDMLTEYKTRAETWQPEYENMQAQLAERKMVIEKYKEEINNLKLENKKQLDILQDKLSSEEIKSSGLNKQLTDIKNKNIALSTTIEEFKDRCSELERENSSLQRKVRNSTSKVRVENEMQDLQDENRSLKNHLEGSYNRIKELQESKSQVQRELSEAQGKVEILEHELNANKIALESLRDKYNNDNLQKLRDHYEELLREKNNIVLEVEEKKMIIASKDQKLVEYSIEIETLKKQIQYLSKDKLVLEDKINELFKESEKLQNQIMSCGKDKDLAFKQVTEEKIKMQQDMENLMTKNKELDDEMEELVLHIKQQENEIADLQDRLITGAMGTANLEKLRTFEEENEKLKIDLRVAEVNTGKLQNEIIRLGADNKFLSSRIEDMNIKIADLMESKTGSRNSSKSSSPTTQKSRRRSRRSNVFNQHRNIEEVDNRDVTDNESPSSTPTPPPSFSSYQGCQACNDLKNRIREMSLDLVSRNNKITMLEVQLQAESFPYQVKCNELQEELLNLKTENSSFKLEIQKWQRALMKDSSRECKICRQKSLSKRDAGIQVNEESKVSLTGMSSGIVQDHLRLEKMEKERNWMKELCRSRARRIRELEQKLTEFENVKSS</sequence>
<feature type="coiled-coil region" evidence="8">
    <location>
        <begin position="953"/>
        <end position="1060"/>
    </location>
</feature>
<keyword evidence="5 7" id="KW-0505">Motor protein</keyword>
<evidence type="ECO:0000313" key="11">
    <source>
        <dbReference type="EMBL" id="KAL3406212.1"/>
    </source>
</evidence>
<dbReference type="PANTHER" id="PTHR47968:SF75">
    <property type="entry name" value="CENTROMERE-ASSOCIATED PROTEIN E"/>
    <property type="match status" value="1"/>
</dbReference>
<evidence type="ECO:0000256" key="5">
    <source>
        <dbReference type="ARBA" id="ARBA00023175"/>
    </source>
</evidence>
<feature type="coiled-coil region" evidence="8">
    <location>
        <begin position="1263"/>
        <end position="1334"/>
    </location>
</feature>
<feature type="region of interest" description="Disordered" evidence="9">
    <location>
        <begin position="558"/>
        <end position="585"/>
    </location>
</feature>
<feature type="domain" description="Kinesin motor" evidence="10">
    <location>
        <begin position="118"/>
        <end position="440"/>
    </location>
</feature>
<evidence type="ECO:0000256" key="9">
    <source>
        <dbReference type="SAM" id="MobiDB-lite"/>
    </source>
</evidence>
<feature type="coiled-coil region" evidence="8">
    <location>
        <begin position="1795"/>
        <end position="2065"/>
    </location>
</feature>
<dbReference type="SUPFAM" id="SSF52540">
    <property type="entry name" value="P-loop containing nucleoside triphosphate hydrolases"/>
    <property type="match status" value="1"/>
</dbReference>
<feature type="coiled-coil region" evidence="8">
    <location>
        <begin position="2637"/>
        <end position="3102"/>
    </location>
</feature>
<feature type="coiled-coil region" evidence="8">
    <location>
        <begin position="789"/>
        <end position="911"/>
    </location>
</feature>
<comment type="similarity">
    <text evidence="7">Belongs to the TRAFAC class myosin-kinesin ATPase superfamily. Kinesin family.</text>
</comment>
<dbReference type="CDD" id="cd01374">
    <property type="entry name" value="KISc_CENP_E"/>
    <property type="match status" value="1"/>
</dbReference>
<dbReference type="InterPro" id="IPR036961">
    <property type="entry name" value="Kinesin_motor_dom_sf"/>
</dbReference>
<dbReference type="SMART" id="SM00129">
    <property type="entry name" value="KISc"/>
    <property type="match status" value="1"/>
</dbReference>
<keyword evidence="12" id="KW-1185">Reference proteome</keyword>
<dbReference type="PROSITE" id="PS00411">
    <property type="entry name" value="KINESIN_MOTOR_1"/>
    <property type="match status" value="1"/>
</dbReference>
<organism evidence="11 12">
    <name type="scientific">Trichogramma kaykai</name>
    <dbReference type="NCBI Taxonomy" id="54128"/>
    <lineage>
        <taxon>Eukaryota</taxon>
        <taxon>Metazoa</taxon>
        <taxon>Ecdysozoa</taxon>
        <taxon>Arthropoda</taxon>
        <taxon>Hexapoda</taxon>
        <taxon>Insecta</taxon>
        <taxon>Pterygota</taxon>
        <taxon>Neoptera</taxon>
        <taxon>Endopterygota</taxon>
        <taxon>Hymenoptera</taxon>
        <taxon>Apocrita</taxon>
        <taxon>Proctotrupomorpha</taxon>
        <taxon>Chalcidoidea</taxon>
        <taxon>Trichogrammatidae</taxon>
        <taxon>Trichogramma</taxon>
    </lineage>
</organism>
<evidence type="ECO:0000256" key="1">
    <source>
        <dbReference type="ARBA" id="ARBA00004245"/>
    </source>
</evidence>
<feature type="region of interest" description="Disordered" evidence="9">
    <location>
        <begin position="2514"/>
        <end position="2537"/>
    </location>
</feature>
<evidence type="ECO:0000256" key="2">
    <source>
        <dbReference type="ARBA" id="ARBA00022741"/>
    </source>
</evidence>
<feature type="compositionally biased region" description="Basic residues" evidence="9">
    <location>
        <begin position="2271"/>
        <end position="2281"/>
    </location>
</feature>
<keyword evidence="3 7" id="KW-0067">ATP-binding</keyword>
<evidence type="ECO:0000256" key="3">
    <source>
        <dbReference type="ARBA" id="ARBA00022840"/>
    </source>
</evidence>
<feature type="compositionally biased region" description="Basic and acidic residues" evidence="9">
    <location>
        <begin position="2517"/>
        <end position="2537"/>
    </location>
</feature>
<evidence type="ECO:0000256" key="4">
    <source>
        <dbReference type="ARBA" id="ARBA00023054"/>
    </source>
</evidence>
<feature type="compositionally biased region" description="Polar residues" evidence="9">
    <location>
        <begin position="2258"/>
        <end position="2267"/>
    </location>
</feature>
<accession>A0ABD2XN32</accession>
<dbReference type="InterPro" id="IPR027417">
    <property type="entry name" value="P-loop_NTPase"/>
</dbReference>
<dbReference type="Gene3D" id="3.40.850.10">
    <property type="entry name" value="Kinesin motor domain"/>
    <property type="match status" value="1"/>
</dbReference>
<feature type="binding site" evidence="7">
    <location>
        <begin position="199"/>
        <end position="206"/>
    </location>
    <ligand>
        <name>ATP</name>
        <dbReference type="ChEBI" id="CHEBI:30616"/>
    </ligand>
</feature>
<feature type="coiled-coil region" evidence="8">
    <location>
        <begin position="1376"/>
        <end position="1591"/>
    </location>
</feature>
<evidence type="ECO:0000256" key="8">
    <source>
        <dbReference type="SAM" id="Coils"/>
    </source>
</evidence>
<dbReference type="InterPro" id="IPR019821">
    <property type="entry name" value="Kinesin_motor_CS"/>
</dbReference>
<dbReference type="GO" id="GO:0015630">
    <property type="term" value="C:microtubule cytoskeleton"/>
    <property type="evidence" value="ECO:0007669"/>
    <property type="project" value="UniProtKB-ARBA"/>
</dbReference>
<dbReference type="InterPro" id="IPR001752">
    <property type="entry name" value="Kinesin_motor_dom"/>
</dbReference>
<dbReference type="EMBL" id="JBJJXI010000019">
    <property type="protein sequence ID" value="KAL3406212.1"/>
    <property type="molecule type" value="Genomic_DNA"/>
</dbReference>
<comment type="caution">
    <text evidence="11">The sequence shown here is derived from an EMBL/GenBank/DDBJ whole genome shotgun (WGS) entry which is preliminary data.</text>
</comment>
<name>A0ABD2XN32_9HYME</name>
<keyword evidence="6" id="KW-0206">Cytoskeleton</keyword>
<gene>
    <name evidence="11" type="ORF">TKK_001582</name>
</gene>
<evidence type="ECO:0000256" key="7">
    <source>
        <dbReference type="PROSITE-ProRule" id="PRU00283"/>
    </source>
</evidence>
<evidence type="ECO:0000259" key="10">
    <source>
        <dbReference type="PROSITE" id="PS50067"/>
    </source>
</evidence>
<dbReference type="FunFam" id="3.40.850.10:FF:000177">
    <property type="entry name" value="Kinesin-like protein"/>
    <property type="match status" value="1"/>
</dbReference>
<feature type="compositionally biased region" description="Low complexity" evidence="9">
    <location>
        <begin position="3130"/>
        <end position="3146"/>
    </location>
</feature>
<feature type="coiled-coil region" evidence="8">
    <location>
        <begin position="2116"/>
        <end position="2174"/>
    </location>
</feature>
<feature type="coiled-coil region" evidence="8">
    <location>
        <begin position="1126"/>
        <end position="1238"/>
    </location>
</feature>
<feature type="coiled-coil region" evidence="8">
    <location>
        <begin position="2284"/>
        <end position="2448"/>
    </location>
</feature>
<keyword evidence="4 8" id="KW-0175">Coiled coil</keyword>
<dbReference type="GO" id="GO:0005524">
    <property type="term" value="F:ATP binding"/>
    <property type="evidence" value="ECO:0007669"/>
    <property type="project" value="UniProtKB-UniRule"/>
</dbReference>
<feature type="coiled-coil region" evidence="8">
    <location>
        <begin position="456"/>
        <end position="516"/>
    </location>
</feature>
<dbReference type="PANTHER" id="PTHR47968">
    <property type="entry name" value="CENTROMERE PROTEIN E"/>
    <property type="match status" value="1"/>
</dbReference>
<feature type="compositionally biased region" description="Basic and acidic residues" evidence="9">
    <location>
        <begin position="3162"/>
        <end position="3173"/>
    </location>
</feature>
<protein>
    <recommendedName>
        <fullName evidence="10">Kinesin motor domain-containing protein</fullName>
    </recommendedName>
</protein>
<evidence type="ECO:0000256" key="6">
    <source>
        <dbReference type="ARBA" id="ARBA00023212"/>
    </source>
</evidence>
<proteinExistence type="inferred from homology"/>
<feature type="region of interest" description="Disordered" evidence="9">
    <location>
        <begin position="3128"/>
        <end position="3192"/>
    </location>
</feature>
<dbReference type="PRINTS" id="PR00380">
    <property type="entry name" value="KINESINHEAVY"/>
</dbReference>
<keyword evidence="6" id="KW-0963">Cytoplasm</keyword>
<reference evidence="11 12" key="1">
    <citation type="journal article" date="2024" name="bioRxiv">
        <title>A reference genome for Trichogramma kaykai: A tiny desert-dwelling parasitoid wasp with competing sex-ratio distorters.</title>
        <authorList>
            <person name="Culotta J."/>
            <person name="Lindsey A.R."/>
        </authorList>
    </citation>
    <scope>NUCLEOTIDE SEQUENCE [LARGE SCALE GENOMIC DNA]</scope>
    <source>
        <strain evidence="11 12">KSX58</strain>
    </source>
</reference>
<dbReference type="InterPro" id="IPR027640">
    <property type="entry name" value="Kinesin-like_fam"/>
</dbReference>